<dbReference type="RefSeq" id="WP_085783529.1">
    <property type="nucleotide sequence ID" value="NZ_CP008743.1"/>
</dbReference>
<dbReference type="Proteomes" id="UP000237351">
    <property type="component" value="Chromosome"/>
</dbReference>
<feature type="chain" id="PRO_5012777600" evidence="1">
    <location>
        <begin position="20"/>
        <end position="367"/>
    </location>
</feature>
<keyword evidence="3" id="KW-1185">Reference proteome</keyword>
<dbReference type="KEGG" id="naf:GQ61_01085"/>
<evidence type="ECO:0000313" key="3">
    <source>
        <dbReference type="Proteomes" id="UP000237351"/>
    </source>
</evidence>
<dbReference type="OrthoDB" id="7365624at2"/>
<dbReference type="EMBL" id="CP008743">
    <property type="protein sequence ID" value="ARN84166.1"/>
    <property type="molecule type" value="Genomic_DNA"/>
</dbReference>
<name>A0A1W6N322_9PROT</name>
<evidence type="ECO:0000256" key="1">
    <source>
        <dbReference type="SAM" id="SignalP"/>
    </source>
</evidence>
<organism evidence="2 3">
    <name type="scientific">Candidatus Nucleicultrix amoebiphila FS5</name>
    <dbReference type="NCBI Taxonomy" id="1414854"/>
    <lineage>
        <taxon>Bacteria</taxon>
        <taxon>Pseudomonadati</taxon>
        <taxon>Pseudomonadota</taxon>
        <taxon>Alphaproteobacteria</taxon>
        <taxon>Holosporales</taxon>
        <taxon>Candidatus Nucleicultricaceae</taxon>
        <taxon>Candidatus Nucleicultrix</taxon>
    </lineage>
</organism>
<feature type="signal peptide" evidence="1">
    <location>
        <begin position="1"/>
        <end position="19"/>
    </location>
</feature>
<sequence length="367" mass="39895">MKQIKYILTLIFLSAINIAAVSKEASEKVTIPLKLTKDLCNELVIDALPQEDVAYKEGVDVDGNKVESAELSGGIKIRPPKEITIPIRLDVTKYLRPTPTKTAASLETLTQSRNAITQATNQLANTANQINSNLLNTSESLSAAQNILSQANLDATSKATAAAQLTTSLQQLQSLVQELGTSPTLINTVTQTLSSQAPLLTQQFTAYQTDPSILQRINILQNDSLNAIGSAQTAITQNVQALDAVQQNLSNVQSMLTDNQSKLNANDVQLLQSAANSLQQTVANTQEQFQTNGITIGDNSQSNQLNVLNNQYSQIGVQPDKNVLINYADIGTVKVKENGEIYFNDQPLFNEQQMQIRKACEKLLKQG</sequence>
<keyword evidence="1" id="KW-0732">Signal</keyword>
<reference evidence="2 3" key="1">
    <citation type="submission" date="2014-06" db="EMBL/GenBank/DDBJ databases">
        <title>The genome of the endonuclear symbiont Nucleicultrix amoebiphila.</title>
        <authorList>
            <person name="Schulz F."/>
            <person name="Horn M."/>
        </authorList>
    </citation>
    <scope>NUCLEOTIDE SEQUENCE [LARGE SCALE GENOMIC DNA]</scope>
    <source>
        <strain evidence="2 3">FS5</strain>
    </source>
</reference>
<gene>
    <name evidence="2" type="ORF">GQ61_01085</name>
</gene>
<dbReference type="AlphaFoldDB" id="A0A1W6N322"/>
<dbReference type="STRING" id="1414854.GQ61_01085"/>
<accession>A0A1W6N322</accession>
<protein>
    <submittedName>
        <fullName evidence="2">Uncharacterized protein</fullName>
    </submittedName>
</protein>
<evidence type="ECO:0000313" key="2">
    <source>
        <dbReference type="EMBL" id="ARN84166.1"/>
    </source>
</evidence>
<proteinExistence type="predicted"/>